<organism evidence="6 7">
    <name type="scientific">Xanthomonas campestris pv. papavericola</name>
    <dbReference type="NCBI Taxonomy" id="487881"/>
    <lineage>
        <taxon>Bacteria</taxon>
        <taxon>Pseudomonadati</taxon>
        <taxon>Pseudomonadota</taxon>
        <taxon>Gammaproteobacteria</taxon>
        <taxon>Lysobacterales</taxon>
        <taxon>Lysobacteraceae</taxon>
        <taxon>Xanthomonas</taxon>
    </lineage>
</organism>
<feature type="domain" description="GGDEF" evidence="5">
    <location>
        <begin position="344"/>
        <end position="480"/>
    </location>
</feature>
<dbReference type="EMBL" id="JAJFNJ020000003">
    <property type="protein sequence ID" value="MEC3888099.1"/>
    <property type="molecule type" value="Genomic_DNA"/>
</dbReference>
<evidence type="ECO:0000256" key="2">
    <source>
        <dbReference type="ARBA" id="ARBA00012528"/>
    </source>
</evidence>
<keyword evidence="4" id="KW-0472">Membrane</keyword>
<keyword evidence="4" id="KW-1133">Transmembrane helix</keyword>
<dbReference type="CDD" id="cd01949">
    <property type="entry name" value="GGDEF"/>
    <property type="match status" value="1"/>
</dbReference>
<dbReference type="Gene3D" id="3.30.450.20">
    <property type="entry name" value="PAS domain"/>
    <property type="match status" value="2"/>
</dbReference>
<dbReference type="Gene3D" id="3.30.70.270">
    <property type="match status" value="1"/>
</dbReference>
<dbReference type="GO" id="GO:0043709">
    <property type="term" value="P:cell adhesion involved in single-species biofilm formation"/>
    <property type="evidence" value="ECO:0007669"/>
    <property type="project" value="TreeGrafter"/>
</dbReference>
<dbReference type="InterPro" id="IPR054327">
    <property type="entry name" value="His-kinase-like_sensor"/>
</dbReference>
<dbReference type="InterPro" id="IPR050469">
    <property type="entry name" value="Diguanylate_Cyclase"/>
</dbReference>
<evidence type="ECO:0000256" key="4">
    <source>
        <dbReference type="SAM" id="Phobius"/>
    </source>
</evidence>
<dbReference type="NCBIfam" id="TIGR00254">
    <property type="entry name" value="GGDEF"/>
    <property type="match status" value="1"/>
</dbReference>
<evidence type="ECO:0000256" key="3">
    <source>
        <dbReference type="ARBA" id="ARBA00034247"/>
    </source>
</evidence>
<evidence type="ECO:0000313" key="6">
    <source>
        <dbReference type="EMBL" id="MEC3888099.1"/>
    </source>
</evidence>
<dbReference type="Pfam" id="PF00990">
    <property type="entry name" value="GGDEF"/>
    <property type="match status" value="1"/>
</dbReference>
<dbReference type="SUPFAM" id="SSF103190">
    <property type="entry name" value="Sensory domain-like"/>
    <property type="match status" value="1"/>
</dbReference>
<dbReference type="GO" id="GO:0005886">
    <property type="term" value="C:plasma membrane"/>
    <property type="evidence" value="ECO:0007669"/>
    <property type="project" value="TreeGrafter"/>
</dbReference>
<protein>
    <recommendedName>
        <fullName evidence="2">diguanylate cyclase</fullName>
        <ecNumber evidence="2">2.7.7.65</ecNumber>
    </recommendedName>
</protein>
<dbReference type="InterPro" id="IPR000160">
    <property type="entry name" value="GGDEF_dom"/>
</dbReference>
<comment type="cofactor">
    <cofactor evidence="1">
        <name>Mg(2+)</name>
        <dbReference type="ChEBI" id="CHEBI:18420"/>
    </cofactor>
</comment>
<evidence type="ECO:0000256" key="1">
    <source>
        <dbReference type="ARBA" id="ARBA00001946"/>
    </source>
</evidence>
<dbReference type="InterPro" id="IPR029151">
    <property type="entry name" value="Sensor-like_sf"/>
</dbReference>
<sequence>MILLMVGTNAYQTWTGYRSALDAARSTTENLAHSVGQHADDAIKDADILSMSVVERIEGDGFENIDRNRLHLLFQRQVRSLPQLHGIFVYDEKGNWIVTDKDKIPASANNADREYFHYHKAHAGEAVHVGPVIASRSTGELIIPVSRRINNKDGSFGGVFLVTLRVQYFSRFYADFRMDEQGVIVLADQNGTIMVRHPFDKNMIGRSIAKGDIFSKYLPHASRGVHMVVAITDKVERMYGYERLNRYPLVVLAGKSKRAILASWYESLYGSLIMLCLILPIPVLFATLISRQIKTTLKVEDELRLAYAAVEAIAMQDSLTGLANRRQLDVVLPAEIKRAKRTSQPLGVIMVDIDYFKRYNDYYGHPAGDLCIKAIANVLKNHTRRAGNLAARYGGEELTVLLPSCDQAAVLAAAERIVESIRGLQIAHDDSPEGYVTVSVGAYSYSAFNKEVDASGLLKCADDALYAAKQAGRNRARQTM</sequence>
<dbReference type="Proteomes" id="UP001297361">
    <property type="component" value="Unassembled WGS sequence"/>
</dbReference>
<reference evidence="6" key="2">
    <citation type="submission" date="2024-01" db="EMBL/GenBank/DDBJ databases">
        <title>Long-read genome sequencing of X. campestris pv. papavericola.</title>
        <authorList>
            <person name="Hussain R.M.F."/>
            <person name="Greer S."/>
            <person name="Harrison J."/>
            <person name="Grant M."/>
            <person name="Vicente J."/>
            <person name="Studholme D.J."/>
        </authorList>
    </citation>
    <scope>NUCLEOTIDE SEQUENCE</scope>
    <source>
        <strain evidence="6">NCPPB 2970</strain>
    </source>
</reference>
<dbReference type="GO" id="GO:1902201">
    <property type="term" value="P:negative regulation of bacterial-type flagellum-dependent cell motility"/>
    <property type="evidence" value="ECO:0007669"/>
    <property type="project" value="TreeGrafter"/>
</dbReference>
<dbReference type="AlphaFoldDB" id="A0AAJ2X3N9"/>
<dbReference type="PANTHER" id="PTHR45138">
    <property type="entry name" value="REGULATORY COMPONENTS OF SENSORY TRANSDUCTION SYSTEM"/>
    <property type="match status" value="1"/>
</dbReference>
<dbReference type="EC" id="2.7.7.65" evidence="2"/>
<accession>A0AAJ2X3N9</accession>
<gene>
    <name evidence="6" type="ORF">LLE72_010140</name>
</gene>
<dbReference type="InterPro" id="IPR029787">
    <property type="entry name" value="Nucleotide_cyclase"/>
</dbReference>
<evidence type="ECO:0000259" key="5">
    <source>
        <dbReference type="PROSITE" id="PS50887"/>
    </source>
</evidence>
<dbReference type="CDD" id="cd12914">
    <property type="entry name" value="PDC1_DGC_like"/>
    <property type="match status" value="1"/>
</dbReference>
<evidence type="ECO:0000313" key="7">
    <source>
        <dbReference type="Proteomes" id="UP001297361"/>
    </source>
</evidence>
<proteinExistence type="predicted"/>
<reference evidence="6" key="1">
    <citation type="submission" date="2021-10" db="EMBL/GenBank/DDBJ databases">
        <authorList>
            <person name="Hussein R."/>
            <person name="Harrison J."/>
            <person name="Studholme D.J."/>
            <person name="Vicente J."/>
            <person name="Grant M."/>
        </authorList>
    </citation>
    <scope>NUCLEOTIDE SEQUENCE</scope>
    <source>
        <strain evidence="6">NCPPB 2970</strain>
    </source>
</reference>
<dbReference type="SMART" id="SM00267">
    <property type="entry name" value="GGDEF"/>
    <property type="match status" value="1"/>
</dbReference>
<dbReference type="SUPFAM" id="SSF55073">
    <property type="entry name" value="Nucleotide cyclase"/>
    <property type="match status" value="1"/>
</dbReference>
<dbReference type="GO" id="GO:0052621">
    <property type="term" value="F:diguanylate cyclase activity"/>
    <property type="evidence" value="ECO:0007669"/>
    <property type="project" value="UniProtKB-EC"/>
</dbReference>
<dbReference type="CDD" id="cd12915">
    <property type="entry name" value="PDC2_DGC_like"/>
    <property type="match status" value="1"/>
</dbReference>
<feature type="transmembrane region" description="Helical" evidence="4">
    <location>
        <begin position="268"/>
        <end position="289"/>
    </location>
</feature>
<dbReference type="FunFam" id="3.30.70.270:FF:000001">
    <property type="entry name" value="Diguanylate cyclase domain protein"/>
    <property type="match status" value="1"/>
</dbReference>
<dbReference type="Pfam" id="PF22588">
    <property type="entry name" value="dCache_1_like"/>
    <property type="match status" value="1"/>
</dbReference>
<comment type="catalytic activity">
    <reaction evidence="3">
        <text>2 GTP = 3',3'-c-di-GMP + 2 diphosphate</text>
        <dbReference type="Rhea" id="RHEA:24898"/>
        <dbReference type="ChEBI" id="CHEBI:33019"/>
        <dbReference type="ChEBI" id="CHEBI:37565"/>
        <dbReference type="ChEBI" id="CHEBI:58805"/>
        <dbReference type="EC" id="2.7.7.65"/>
    </reaction>
</comment>
<dbReference type="PANTHER" id="PTHR45138:SF9">
    <property type="entry name" value="DIGUANYLATE CYCLASE DGCM-RELATED"/>
    <property type="match status" value="1"/>
</dbReference>
<name>A0AAJ2X3N9_XANCA</name>
<dbReference type="RefSeq" id="WP_228426558.1">
    <property type="nucleotide sequence ID" value="NZ_JAJFNJ020000003.1"/>
</dbReference>
<keyword evidence="4" id="KW-0812">Transmembrane</keyword>
<comment type="caution">
    <text evidence="6">The sequence shown here is derived from an EMBL/GenBank/DDBJ whole genome shotgun (WGS) entry which is preliminary data.</text>
</comment>
<dbReference type="InterPro" id="IPR043128">
    <property type="entry name" value="Rev_trsase/Diguanyl_cyclase"/>
</dbReference>
<dbReference type="PROSITE" id="PS50887">
    <property type="entry name" value="GGDEF"/>
    <property type="match status" value="1"/>
</dbReference>